<reference evidence="3" key="1">
    <citation type="submission" date="2015-06" db="UniProtKB">
        <authorList>
            <consortium name="EnsemblPlants"/>
        </authorList>
    </citation>
    <scope>IDENTIFICATION</scope>
</reference>
<dbReference type="InterPro" id="IPR032454">
    <property type="entry name" value="Histone_H2A_C"/>
</dbReference>
<dbReference type="PANTHER" id="PTHR23430">
    <property type="entry name" value="HISTONE H2A"/>
    <property type="match status" value="1"/>
</dbReference>
<keyword evidence="1" id="KW-0539">Nucleus</keyword>
<organism evidence="3">
    <name type="scientific">Aegilops tauschii</name>
    <name type="common">Tausch's goatgrass</name>
    <name type="synonym">Aegilops squarrosa</name>
    <dbReference type="NCBI Taxonomy" id="37682"/>
    <lineage>
        <taxon>Eukaryota</taxon>
        <taxon>Viridiplantae</taxon>
        <taxon>Streptophyta</taxon>
        <taxon>Embryophyta</taxon>
        <taxon>Tracheophyta</taxon>
        <taxon>Spermatophyta</taxon>
        <taxon>Magnoliopsida</taxon>
        <taxon>Liliopsida</taxon>
        <taxon>Poales</taxon>
        <taxon>Poaceae</taxon>
        <taxon>BOP clade</taxon>
        <taxon>Pooideae</taxon>
        <taxon>Triticodae</taxon>
        <taxon>Triticeae</taxon>
        <taxon>Triticinae</taxon>
        <taxon>Aegilops</taxon>
    </lineage>
</organism>
<protein>
    <recommendedName>
        <fullName evidence="1">Histone H2A</fullName>
    </recommendedName>
</protein>
<keyword evidence="1" id="KW-0158">Chromosome</keyword>
<dbReference type="AlphaFoldDB" id="M8B9C5"/>
<dbReference type="GO" id="GO:0005634">
    <property type="term" value="C:nucleus"/>
    <property type="evidence" value="ECO:0007669"/>
    <property type="project" value="UniProtKB-SubCell"/>
</dbReference>
<dbReference type="GO" id="GO:0000786">
    <property type="term" value="C:nucleosome"/>
    <property type="evidence" value="ECO:0007669"/>
    <property type="project" value="UniProtKB-KW"/>
</dbReference>
<comment type="subunit">
    <text evidence="1">The nucleosome is a histone octamer containing two molecules each of H2A, H2B, H3 and H4 assembled in one H3-H4 heterotetramer and two H2A-H2B heterodimers. The octamer wraps approximately 147 bp of DNA.</text>
</comment>
<dbReference type="SUPFAM" id="SSF47113">
    <property type="entry name" value="Histone-fold"/>
    <property type="match status" value="1"/>
</dbReference>
<keyword evidence="1" id="KW-0544">Nucleosome core</keyword>
<keyword evidence="1" id="KW-0238">DNA-binding</keyword>
<sequence length="127" mass="13359">MATDSRAALQKNIQAAAKAEGAPVILAAVLEYLSTEVLELSGENTKDNKKRRIIHSAPMAAMSDEELGARSLGKLMAGVTIAHGGVVPYIHSALLPKKAVGRPPSRYVDCLGFCPKPAQSTCTKLAC</sequence>
<dbReference type="InterPro" id="IPR002119">
    <property type="entry name" value="Histone_H2A"/>
</dbReference>
<dbReference type="PRINTS" id="PR00620">
    <property type="entry name" value="HISTONEH2A"/>
</dbReference>
<comment type="subcellular location">
    <subcellularLocation>
        <location evidence="1">Nucleus</location>
    </subcellularLocation>
</comment>
<accession>M8B9C5</accession>
<dbReference type="Gene3D" id="1.10.20.10">
    <property type="entry name" value="Histone, subunit A"/>
    <property type="match status" value="1"/>
</dbReference>
<comment type="similarity">
    <text evidence="1">Belongs to the histone H2A family.</text>
</comment>
<proteinExistence type="inferred from homology"/>
<dbReference type="GO" id="GO:0030527">
    <property type="term" value="F:structural constituent of chromatin"/>
    <property type="evidence" value="ECO:0007669"/>
    <property type="project" value="InterPro"/>
</dbReference>
<dbReference type="SMART" id="SM00414">
    <property type="entry name" value="H2A"/>
    <property type="match status" value="1"/>
</dbReference>
<dbReference type="EnsemblPlants" id="EMT21415">
    <property type="protein sequence ID" value="EMT21415"/>
    <property type="gene ID" value="F775_43136"/>
</dbReference>
<dbReference type="InterPro" id="IPR009072">
    <property type="entry name" value="Histone-fold"/>
</dbReference>
<feature type="domain" description="Histone H2A C-terminal" evidence="2">
    <location>
        <begin position="72"/>
        <end position="99"/>
    </location>
</feature>
<name>M8B9C5_AEGTA</name>
<dbReference type="GO" id="GO:0003677">
    <property type="term" value="F:DNA binding"/>
    <property type="evidence" value="ECO:0007669"/>
    <property type="project" value="UniProtKB-KW"/>
</dbReference>
<evidence type="ECO:0000256" key="1">
    <source>
        <dbReference type="RuleBase" id="RU003767"/>
    </source>
</evidence>
<dbReference type="GO" id="GO:0046982">
    <property type="term" value="F:protein heterodimerization activity"/>
    <property type="evidence" value="ECO:0007669"/>
    <property type="project" value="InterPro"/>
</dbReference>
<evidence type="ECO:0000313" key="3">
    <source>
        <dbReference type="EnsemblPlants" id="EMT21415"/>
    </source>
</evidence>
<dbReference type="Pfam" id="PF16211">
    <property type="entry name" value="Histone_H2A_C"/>
    <property type="match status" value="1"/>
</dbReference>
<evidence type="ECO:0000259" key="2">
    <source>
        <dbReference type="Pfam" id="PF16211"/>
    </source>
</evidence>